<evidence type="ECO:0000256" key="12">
    <source>
        <dbReference type="ARBA" id="ARBA00057980"/>
    </source>
</evidence>
<dbReference type="GO" id="GO:0050610">
    <property type="term" value="F:methylarsonate reductase activity"/>
    <property type="evidence" value="ECO:0007669"/>
    <property type="project" value="UniProtKB-EC"/>
</dbReference>
<evidence type="ECO:0000256" key="9">
    <source>
        <dbReference type="ARBA" id="ARBA00047960"/>
    </source>
</evidence>
<evidence type="ECO:0000313" key="19">
    <source>
        <dbReference type="Ensembl" id="ENSOCUP00000007519.3"/>
    </source>
</evidence>
<keyword evidence="20" id="KW-1185">Reference proteome</keyword>
<keyword evidence="6" id="KW-0560">Oxidoreductase</keyword>
<evidence type="ECO:0000256" key="5">
    <source>
        <dbReference type="ARBA" id="ARBA00022679"/>
    </source>
</evidence>
<dbReference type="FunCoup" id="G1SVQ0">
    <property type="interactions" value="215"/>
</dbReference>
<evidence type="ECO:0000256" key="1">
    <source>
        <dbReference type="ARBA" id="ARBA00011067"/>
    </source>
</evidence>
<evidence type="ECO:0000256" key="14">
    <source>
        <dbReference type="ARBA" id="ARBA00083654"/>
    </source>
</evidence>
<dbReference type="PROSITE" id="PS50404">
    <property type="entry name" value="GST_NTER"/>
    <property type="match status" value="1"/>
</dbReference>
<dbReference type="EC" id="1.20.4.2" evidence="4"/>
<dbReference type="Gene3D" id="3.40.30.10">
    <property type="entry name" value="Glutaredoxin"/>
    <property type="match status" value="1"/>
</dbReference>
<dbReference type="GO" id="GO:0006749">
    <property type="term" value="P:glutathione metabolic process"/>
    <property type="evidence" value="ECO:0007669"/>
    <property type="project" value="TreeGrafter"/>
</dbReference>
<dbReference type="SFLD" id="SFLDG00358">
    <property type="entry name" value="Main_(cytGST)"/>
    <property type="match status" value="1"/>
</dbReference>
<evidence type="ECO:0000256" key="11">
    <source>
        <dbReference type="ARBA" id="ARBA00049544"/>
    </source>
</evidence>
<dbReference type="PRINTS" id="PR01625">
    <property type="entry name" value="GSTRNSFRASEO"/>
</dbReference>
<evidence type="ECO:0000256" key="3">
    <source>
        <dbReference type="ARBA" id="ARBA00012452"/>
    </source>
</evidence>
<evidence type="ECO:0000256" key="8">
    <source>
        <dbReference type="ARBA" id="ARBA00032681"/>
    </source>
</evidence>
<accession>G1SVQ0</accession>
<dbReference type="EC" id="1.8.5.1" evidence="2"/>
<dbReference type="SUPFAM" id="SSF52833">
    <property type="entry name" value="Thioredoxin-like"/>
    <property type="match status" value="1"/>
</dbReference>
<dbReference type="FunFam" id="3.40.30.10:FF:000075">
    <property type="entry name" value="Glutathione S-transferase omega-1"/>
    <property type="match status" value="1"/>
</dbReference>
<feature type="chain" id="PRO_5023914075" description="Glutathione S-transferase omega-2" evidence="16">
    <location>
        <begin position="22"/>
        <end position="337"/>
    </location>
</feature>
<dbReference type="eggNOG" id="KOG0406">
    <property type="taxonomic scope" value="Eukaryota"/>
</dbReference>
<evidence type="ECO:0000313" key="20">
    <source>
        <dbReference type="Proteomes" id="UP000001811"/>
    </source>
</evidence>
<name>G1SVQ0_RABIT</name>
<dbReference type="GO" id="GO:0005737">
    <property type="term" value="C:cytoplasm"/>
    <property type="evidence" value="ECO:0007669"/>
    <property type="project" value="InterPro"/>
</dbReference>
<dbReference type="GO" id="GO:0006805">
    <property type="term" value="P:xenobiotic metabolic process"/>
    <property type="evidence" value="ECO:0007669"/>
    <property type="project" value="Ensembl"/>
</dbReference>
<protein>
    <recommendedName>
        <fullName evidence="13">Glutathione S-transferase omega-2</fullName>
        <ecNumber evidence="4">1.20.4.2</ecNumber>
        <ecNumber evidence="2">1.8.5.1</ecNumber>
        <ecNumber evidence="3">2.5.1.18</ecNumber>
    </recommendedName>
    <alternativeName>
        <fullName evidence="14">Glutathione S-transferase omega 2-2</fullName>
    </alternativeName>
    <alternativeName>
        <fullName evidence="7">Glutathione-dependent dehydroascorbate reductase</fullName>
    </alternativeName>
    <alternativeName>
        <fullName evidence="8">Monomethylarsonic acid reductase</fullName>
    </alternativeName>
</protein>
<comment type="similarity">
    <text evidence="1">Belongs to the GST superfamily. Omega family.</text>
</comment>
<dbReference type="HOGENOM" id="CLU_011226_9_2_1"/>
<sequence>MQCWSFPRSSWVLGATRPIWGCLCVHPSYWASETGAMFPGGQVAPDPAPDHLPASQPIGHTLNLGQKGRQSAADPGSCGRYCELGVPCRHLEAMSKDATRTLGKGSCPPGPVPEGLIRIYSMRFCPYSHRTRLVLKAKGIRHEVININLKNKPEWYYTKHPYGQIPVLENSQCQLIYESVIACEYLDDAYPGRKLFPYDPYERARQKMLLELFCKVPHLTKECLVALRCGRECSDLKTALRQEFCNLEEILDYQNTTFFGGDCISMIDYLLWPWFERLDVYGIADCVNHTPTLRLWIAAMKQDPTVCALLIDKNIFLGFLNLYFQNNPNAFDFGLVC</sequence>
<dbReference type="SUPFAM" id="SSF47616">
    <property type="entry name" value="GST C-terminal domain-like"/>
    <property type="match status" value="1"/>
</dbReference>
<feature type="region of interest" description="Disordered" evidence="15">
    <location>
        <begin position="47"/>
        <end position="71"/>
    </location>
</feature>
<dbReference type="EMBL" id="AAGW02051460">
    <property type="status" value="NOT_ANNOTATED_CDS"/>
    <property type="molecule type" value="Genomic_DNA"/>
</dbReference>
<evidence type="ECO:0000256" key="10">
    <source>
        <dbReference type="ARBA" id="ARBA00048353"/>
    </source>
</evidence>
<dbReference type="InterPro" id="IPR050983">
    <property type="entry name" value="GST_Omega/HSP26"/>
</dbReference>
<dbReference type="Ensembl" id="ENSOCUT00000008705.3">
    <property type="protein sequence ID" value="ENSOCUP00000007519.3"/>
    <property type="gene ID" value="ENSOCUG00000008708.4"/>
</dbReference>
<evidence type="ECO:0000256" key="13">
    <source>
        <dbReference type="ARBA" id="ARBA00073883"/>
    </source>
</evidence>
<evidence type="ECO:0000256" key="2">
    <source>
        <dbReference type="ARBA" id="ARBA00012436"/>
    </source>
</evidence>
<gene>
    <name evidence="19" type="primary">GSTO2</name>
</gene>
<dbReference type="GO" id="GO:0019852">
    <property type="term" value="P:L-ascorbic acid metabolic process"/>
    <property type="evidence" value="ECO:0007669"/>
    <property type="project" value="Ensembl"/>
</dbReference>
<dbReference type="PANTHER" id="PTHR43968">
    <property type="match status" value="1"/>
</dbReference>
<dbReference type="InParanoid" id="G1SVQ0"/>
<comment type="function">
    <text evidence="12">Exhibits glutathione-dependent thiol transferase activity. Has high dehydroascorbate reductase activity and may contribute to the recycling of ascorbic acid. Participates in the biotransformation of inorganic arsenic and reduces monomethylarsonic acid (MMA).</text>
</comment>
<dbReference type="GO" id="GO:0071243">
    <property type="term" value="P:cellular response to arsenic-containing substance"/>
    <property type="evidence" value="ECO:0007669"/>
    <property type="project" value="Ensembl"/>
</dbReference>
<dbReference type="STRING" id="9986.ENSOCUP00000007519"/>
<keyword evidence="16" id="KW-0732">Signal</keyword>
<evidence type="ECO:0000256" key="16">
    <source>
        <dbReference type="SAM" id="SignalP"/>
    </source>
</evidence>
<dbReference type="FunFam" id="1.20.1050.10:FF:000100">
    <property type="entry name" value="Glutathione S-transferase omega-2"/>
    <property type="match status" value="1"/>
</dbReference>
<dbReference type="Pfam" id="PF13409">
    <property type="entry name" value="GST_N_2"/>
    <property type="match status" value="1"/>
</dbReference>
<comment type="catalytic activity">
    <reaction evidence="10">
        <text>methylarsonate + 2 glutathione + H(+) = methylarsonous acid + glutathione disulfide + H2O</text>
        <dbReference type="Rhea" id="RHEA:15969"/>
        <dbReference type="ChEBI" id="CHEBI:15377"/>
        <dbReference type="ChEBI" id="CHEBI:15378"/>
        <dbReference type="ChEBI" id="CHEBI:17826"/>
        <dbReference type="ChEBI" id="CHEBI:33409"/>
        <dbReference type="ChEBI" id="CHEBI:57925"/>
        <dbReference type="ChEBI" id="CHEBI:58297"/>
        <dbReference type="EC" id="1.20.4.2"/>
    </reaction>
</comment>
<feature type="domain" description="GST C-terminal" evidence="18">
    <location>
        <begin position="199"/>
        <end position="324"/>
    </location>
</feature>
<dbReference type="InterPro" id="IPR005442">
    <property type="entry name" value="GST_omega"/>
</dbReference>
<feature type="domain" description="GST N-terminal" evidence="17">
    <location>
        <begin position="115"/>
        <end position="194"/>
    </location>
</feature>
<proteinExistence type="inferred from homology"/>
<comment type="catalytic activity">
    <reaction evidence="9">
        <text>RX + glutathione = an S-substituted glutathione + a halide anion + H(+)</text>
        <dbReference type="Rhea" id="RHEA:16437"/>
        <dbReference type="ChEBI" id="CHEBI:15378"/>
        <dbReference type="ChEBI" id="CHEBI:16042"/>
        <dbReference type="ChEBI" id="CHEBI:17792"/>
        <dbReference type="ChEBI" id="CHEBI:57925"/>
        <dbReference type="ChEBI" id="CHEBI:90779"/>
        <dbReference type="EC" id="2.5.1.18"/>
    </reaction>
</comment>
<reference evidence="19" key="3">
    <citation type="submission" date="2025-09" db="UniProtKB">
        <authorList>
            <consortium name="Ensembl"/>
        </authorList>
    </citation>
    <scope>IDENTIFICATION</scope>
    <source>
        <strain evidence="19">Thorbecke</strain>
    </source>
</reference>
<dbReference type="PANTHER" id="PTHR43968:SF4">
    <property type="entry name" value="GLUTATHIONE S-TRANSFERASE OMEGA-2"/>
    <property type="match status" value="1"/>
</dbReference>
<dbReference type="PROSITE" id="PS50405">
    <property type="entry name" value="GST_CTER"/>
    <property type="match status" value="1"/>
</dbReference>
<evidence type="ECO:0000256" key="6">
    <source>
        <dbReference type="ARBA" id="ARBA00023002"/>
    </source>
</evidence>
<dbReference type="AlphaFoldDB" id="G1SVQ0"/>
<dbReference type="ExpressionAtlas" id="G1SVQ0">
    <property type="expression patterns" value="baseline"/>
</dbReference>
<dbReference type="GeneTree" id="ENSGT00940000162030"/>
<evidence type="ECO:0000259" key="17">
    <source>
        <dbReference type="PROSITE" id="PS50404"/>
    </source>
</evidence>
<evidence type="ECO:0000256" key="7">
    <source>
        <dbReference type="ARBA" id="ARBA00032186"/>
    </source>
</evidence>
<dbReference type="InterPro" id="IPR036282">
    <property type="entry name" value="Glutathione-S-Trfase_C_sf"/>
</dbReference>
<comment type="catalytic activity">
    <reaction evidence="11">
        <text>L-dehydroascorbate + 2 glutathione = glutathione disulfide + L-ascorbate</text>
        <dbReference type="Rhea" id="RHEA:24424"/>
        <dbReference type="ChEBI" id="CHEBI:38290"/>
        <dbReference type="ChEBI" id="CHEBI:57925"/>
        <dbReference type="ChEBI" id="CHEBI:58297"/>
        <dbReference type="ChEBI" id="CHEBI:58539"/>
        <dbReference type="EC" id="1.8.5.1"/>
    </reaction>
</comment>
<dbReference type="InterPro" id="IPR040079">
    <property type="entry name" value="Glutathione_S-Trfase"/>
</dbReference>
<reference evidence="19" key="2">
    <citation type="submission" date="2025-08" db="UniProtKB">
        <authorList>
            <consortium name="Ensembl"/>
        </authorList>
    </citation>
    <scope>IDENTIFICATION</scope>
    <source>
        <strain evidence="19">Thorbecke</strain>
    </source>
</reference>
<dbReference type="PaxDb" id="9986-ENSOCUP00000007519"/>
<feature type="signal peptide" evidence="16">
    <location>
        <begin position="1"/>
        <end position="21"/>
    </location>
</feature>
<dbReference type="InterPro" id="IPR036249">
    <property type="entry name" value="Thioredoxin-like_sf"/>
</dbReference>
<reference evidence="19 20" key="1">
    <citation type="journal article" date="2011" name="Nature">
        <title>A high-resolution map of human evolutionary constraint using 29 mammals.</title>
        <authorList>
            <person name="Lindblad-Toh K."/>
            <person name="Garber M."/>
            <person name="Zuk O."/>
            <person name="Lin M.F."/>
            <person name="Parker B.J."/>
            <person name="Washietl S."/>
            <person name="Kheradpour P."/>
            <person name="Ernst J."/>
            <person name="Jordan G."/>
            <person name="Mauceli E."/>
            <person name="Ward L.D."/>
            <person name="Lowe C.B."/>
            <person name="Holloway A.K."/>
            <person name="Clamp M."/>
            <person name="Gnerre S."/>
            <person name="Alfoldi J."/>
            <person name="Beal K."/>
            <person name="Chang J."/>
            <person name="Clawson H."/>
            <person name="Cuff J."/>
            <person name="Di Palma F."/>
            <person name="Fitzgerald S."/>
            <person name="Flicek P."/>
            <person name="Guttman M."/>
            <person name="Hubisz M.J."/>
            <person name="Jaffe D.B."/>
            <person name="Jungreis I."/>
            <person name="Kent W.J."/>
            <person name="Kostka D."/>
            <person name="Lara M."/>
            <person name="Martins A.L."/>
            <person name="Massingham T."/>
            <person name="Moltke I."/>
            <person name="Raney B.J."/>
            <person name="Rasmussen M.D."/>
            <person name="Robinson J."/>
            <person name="Stark A."/>
            <person name="Vilella A.J."/>
            <person name="Wen J."/>
            <person name="Xie X."/>
            <person name="Zody M.C."/>
            <person name="Baldwin J."/>
            <person name="Bloom T."/>
            <person name="Chin C.W."/>
            <person name="Heiman D."/>
            <person name="Nicol R."/>
            <person name="Nusbaum C."/>
            <person name="Young S."/>
            <person name="Wilkinson J."/>
            <person name="Worley K.C."/>
            <person name="Kovar C.L."/>
            <person name="Muzny D.M."/>
            <person name="Gibbs R.A."/>
            <person name="Cree A."/>
            <person name="Dihn H.H."/>
            <person name="Fowler G."/>
            <person name="Jhangiani S."/>
            <person name="Joshi V."/>
            <person name="Lee S."/>
            <person name="Lewis L.R."/>
            <person name="Nazareth L.V."/>
            <person name="Okwuonu G."/>
            <person name="Santibanez J."/>
            <person name="Warren W.C."/>
            <person name="Mardis E.R."/>
            <person name="Weinstock G.M."/>
            <person name="Wilson R.K."/>
            <person name="Delehaunty K."/>
            <person name="Dooling D."/>
            <person name="Fronik C."/>
            <person name="Fulton L."/>
            <person name="Fulton B."/>
            <person name="Graves T."/>
            <person name="Minx P."/>
            <person name="Sodergren E."/>
            <person name="Birney E."/>
            <person name="Margulies E.H."/>
            <person name="Herrero J."/>
            <person name="Green E.D."/>
            <person name="Haussler D."/>
            <person name="Siepel A."/>
            <person name="Goldman N."/>
            <person name="Pollard K.S."/>
            <person name="Pedersen J.S."/>
            <person name="Lander E.S."/>
            <person name="Kellis M."/>
        </authorList>
    </citation>
    <scope>NUCLEOTIDE SEQUENCE [LARGE SCALE GENOMIC DNA]</scope>
    <source>
        <strain evidence="19 20">Thorbecke inbred</strain>
    </source>
</reference>
<keyword evidence="5" id="KW-0808">Transferase</keyword>
<dbReference type="InterPro" id="IPR010987">
    <property type="entry name" value="Glutathione-S-Trfase_C-like"/>
</dbReference>
<dbReference type="GO" id="GO:0042802">
    <property type="term" value="F:identical protein binding"/>
    <property type="evidence" value="ECO:0007669"/>
    <property type="project" value="Ensembl"/>
</dbReference>
<evidence type="ECO:0000259" key="18">
    <source>
        <dbReference type="PROSITE" id="PS50405"/>
    </source>
</evidence>
<dbReference type="SFLD" id="SFLDS00019">
    <property type="entry name" value="Glutathione_Transferase_(cytos"/>
    <property type="match status" value="1"/>
</dbReference>
<dbReference type="GO" id="GO:0004364">
    <property type="term" value="F:glutathione transferase activity"/>
    <property type="evidence" value="ECO:0007669"/>
    <property type="project" value="UniProtKB-EC"/>
</dbReference>
<dbReference type="Proteomes" id="UP000001811">
    <property type="component" value="Chromosome 18"/>
</dbReference>
<dbReference type="Bgee" id="ENSOCUG00000008708">
    <property type="expression patterns" value="Expressed in testis and 16 other cell types or tissues"/>
</dbReference>
<dbReference type="GO" id="GO:0045174">
    <property type="term" value="F:glutathione dehydrogenase (ascorbate) activity"/>
    <property type="evidence" value="ECO:0007669"/>
    <property type="project" value="UniProtKB-EC"/>
</dbReference>
<evidence type="ECO:0000256" key="4">
    <source>
        <dbReference type="ARBA" id="ARBA00013060"/>
    </source>
</evidence>
<dbReference type="Gene3D" id="1.20.1050.10">
    <property type="match status" value="1"/>
</dbReference>
<dbReference type="CDD" id="cd03184">
    <property type="entry name" value="GST_C_Omega"/>
    <property type="match status" value="1"/>
</dbReference>
<dbReference type="SMR" id="G1SVQ0"/>
<dbReference type="InterPro" id="IPR004045">
    <property type="entry name" value="Glutathione_S-Trfase_N"/>
</dbReference>
<dbReference type="CDD" id="cd03055">
    <property type="entry name" value="GST_N_Omega"/>
    <property type="match status" value="1"/>
</dbReference>
<organism evidence="19 20">
    <name type="scientific">Oryctolagus cuniculus</name>
    <name type="common">Rabbit</name>
    <dbReference type="NCBI Taxonomy" id="9986"/>
    <lineage>
        <taxon>Eukaryota</taxon>
        <taxon>Metazoa</taxon>
        <taxon>Chordata</taxon>
        <taxon>Craniata</taxon>
        <taxon>Vertebrata</taxon>
        <taxon>Euteleostomi</taxon>
        <taxon>Mammalia</taxon>
        <taxon>Eutheria</taxon>
        <taxon>Euarchontoglires</taxon>
        <taxon>Glires</taxon>
        <taxon>Lagomorpha</taxon>
        <taxon>Leporidae</taxon>
        <taxon>Oryctolagus</taxon>
    </lineage>
</organism>
<dbReference type="EC" id="2.5.1.18" evidence="3"/>
<evidence type="ECO:0000256" key="15">
    <source>
        <dbReference type="SAM" id="MobiDB-lite"/>
    </source>
</evidence>